<feature type="domain" description="IPT/TIG" evidence="3">
    <location>
        <begin position="405"/>
        <end position="473"/>
    </location>
</feature>
<feature type="region of interest" description="Disordered" evidence="2">
    <location>
        <begin position="957"/>
        <end position="1010"/>
    </location>
</feature>
<sequence length="1010" mass="110192">IVCDHIADSKQPASTLPLPGWNSSIQTQSFSDPNSASPLRLNVRTNVFKKELQEYVPVQEGERLRIETIIYAELSLVDSTAAEGSVVKGYDFVRLPKELFYTAPDKLISNEDLATKKILDVSTSLMCPSNNWEVEKETCVRCARRMSSKLDEAESRIIHMLPELLRTEDGDALINFRSGVASLQFKVNCYCGHKKEKKGFVIQFDAQSSSSPTIASFMTTPMMFYHENKNRIAIRAAKAQAKAELQLQRQQQQQQQELQRQQQKQMKIDARSQSNVSSASSARNIVKSVNSRTKRELRTSHRDYGPLQSHSQHQSLQPLQPLQQQVHIPSPPDSSYSSPIDFTPSSDVAEYTGSPDVSMTPSGLSQDPMGSLFPDYARQSMAISAPSPNHDQLLSEEQSASNVAVIGHMTPSNGTTRGGTMVTIHGSGFTVGEMMYIFFGNSEPVRVVPNHGHVIECRTPATTKPEAVSVIATSSPGLSSIPEVVETPPATFTYIDDNEVELYKLALQRVMDISGKDETTMDSVLARPNDLAIWQDLLSSSSTAEGSSLSSSVSSSLPSSSLSLPSVSPVSPVSPASSSSSPPTAVAAPTYEELEAMVLESFKLVDTSSPPSPLAPSPLTLQATTSSPPVSSPPSSPSLNNALLSIVNSTGHSMLHLSVALQYLNLAKELLMRGVDPGIKDKNGLTALDLARVFKHGRMIDFLMNDIESSSAYANEQEYQQQSSSSFFNDAASALLKSASHQDMQTLQNQLGMGHSQYPLVPDVQYRQQTMNNASQGGLRHSTSYDDPMSLAWINNFSQMRPSEMAYHKDMAIPDRLQGESLPPPRIQPTGRTDVNVPSAFSRVGNMTSSTDVRQQQSSQYQAAIQATGRLFDEPYDPARSADAAAAGSRGGRVSHPRYDSYGSSGSSGSSGESGAEEDEDMDLFEGHHRTVEQAVVQSSRNDVESEPSLYLGGRRVVFERHDSHRQASRSAATMTTNSFQLEDYPHSGSYPPQDPSNNQGQGQNGYERH</sequence>
<feature type="repeat" description="ANK" evidence="1">
    <location>
        <begin position="650"/>
        <end position="682"/>
    </location>
</feature>
<feature type="region of interest" description="Disordered" evidence="2">
    <location>
        <begin position="607"/>
        <end position="637"/>
    </location>
</feature>
<dbReference type="SUPFAM" id="SSF81296">
    <property type="entry name" value="E set domains"/>
    <property type="match status" value="1"/>
</dbReference>
<dbReference type="Proteomes" id="UP000780801">
    <property type="component" value="Unassembled WGS sequence"/>
</dbReference>
<evidence type="ECO:0000256" key="2">
    <source>
        <dbReference type="SAM" id="MobiDB-lite"/>
    </source>
</evidence>
<dbReference type="AlphaFoldDB" id="A0A9P6KI75"/>
<dbReference type="InterPro" id="IPR002110">
    <property type="entry name" value="Ankyrin_rpt"/>
</dbReference>
<dbReference type="InterPro" id="IPR036770">
    <property type="entry name" value="Ankyrin_rpt-contain_sf"/>
</dbReference>
<feature type="region of interest" description="Disordered" evidence="2">
    <location>
        <begin position="543"/>
        <end position="586"/>
    </location>
</feature>
<feature type="compositionally biased region" description="Basic and acidic residues" evidence="2">
    <location>
        <begin position="957"/>
        <end position="966"/>
    </location>
</feature>
<feature type="compositionally biased region" description="Basic and acidic residues" evidence="2">
    <location>
        <begin position="293"/>
        <end position="304"/>
    </location>
</feature>
<dbReference type="Pfam" id="PF25603">
    <property type="entry name" value="SPT23_MGA2_DBD"/>
    <property type="match status" value="1"/>
</dbReference>
<feature type="compositionally biased region" description="Low complexity" evidence="2">
    <location>
        <begin position="256"/>
        <end position="284"/>
    </location>
</feature>
<feature type="compositionally biased region" description="Low complexity" evidence="2">
    <location>
        <begin position="306"/>
        <end position="325"/>
    </location>
</feature>
<name>A0A9P6KI75_9FUNG</name>
<proteinExistence type="predicted"/>
<dbReference type="InterPro" id="IPR057962">
    <property type="entry name" value="SPT23_MGA2_DBD"/>
</dbReference>
<dbReference type="EMBL" id="JAABOA010000166">
    <property type="protein sequence ID" value="KAF9585520.1"/>
    <property type="molecule type" value="Genomic_DNA"/>
</dbReference>
<dbReference type="InterPro" id="IPR014756">
    <property type="entry name" value="Ig_E-set"/>
</dbReference>
<evidence type="ECO:0000259" key="3">
    <source>
        <dbReference type="Pfam" id="PF01833"/>
    </source>
</evidence>
<evidence type="ECO:0000313" key="6">
    <source>
        <dbReference type="Proteomes" id="UP000780801"/>
    </source>
</evidence>
<dbReference type="CDD" id="cd00102">
    <property type="entry name" value="IPT"/>
    <property type="match status" value="1"/>
</dbReference>
<organism evidence="5 6">
    <name type="scientific">Lunasporangiospora selenospora</name>
    <dbReference type="NCBI Taxonomy" id="979761"/>
    <lineage>
        <taxon>Eukaryota</taxon>
        <taxon>Fungi</taxon>
        <taxon>Fungi incertae sedis</taxon>
        <taxon>Mucoromycota</taxon>
        <taxon>Mortierellomycotina</taxon>
        <taxon>Mortierellomycetes</taxon>
        <taxon>Mortierellales</taxon>
        <taxon>Mortierellaceae</taxon>
        <taxon>Lunasporangiospora</taxon>
    </lineage>
</organism>
<comment type="caution">
    <text evidence="5">The sequence shown here is derived from an EMBL/GenBank/DDBJ whole genome shotgun (WGS) entry which is preliminary data.</text>
</comment>
<keyword evidence="6" id="KW-1185">Reference proteome</keyword>
<feature type="non-terminal residue" evidence="5">
    <location>
        <position position="1"/>
    </location>
</feature>
<feature type="region of interest" description="Disordered" evidence="2">
    <location>
        <begin position="874"/>
        <end position="920"/>
    </location>
</feature>
<dbReference type="PROSITE" id="PS50088">
    <property type="entry name" value="ANK_REPEAT"/>
    <property type="match status" value="1"/>
</dbReference>
<dbReference type="InterPro" id="IPR002909">
    <property type="entry name" value="IPT_dom"/>
</dbReference>
<evidence type="ECO:0000259" key="4">
    <source>
        <dbReference type="Pfam" id="PF25603"/>
    </source>
</evidence>
<feature type="compositionally biased region" description="Polar residues" evidence="2">
    <location>
        <begin position="969"/>
        <end position="981"/>
    </location>
</feature>
<protein>
    <submittedName>
        <fullName evidence="5">SPT3 Dosage dependent suppressor of Ty-induced promoter mutations-like protein</fullName>
    </submittedName>
</protein>
<accession>A0A9P6KI75</accession>
<feature type="region of interest" description="Disordered" evidence="2">
    <location>
        <begin position="816"/>
        <end position="862"/>
    </location>
</feature>
<reference evidence="5" key="1">
    <citation type="journal article" date="2020" name="Fungal Divers.">
        <title>Resolving the Mortierellaceae phylogeny through synthesis of multi-gene phylogenetics and phylogenomics.</title>
        <authorList>
            <person name="Vandepol N."/>
            <person name="Liber J."/>
            <person name="Desiro A."/>
            <person name="Na H."/>
            <person name="Kennedy M."/>
            <person name="Barry K."/>
            <person name="Grigoriev I.V."/>
            <person name="Miller A.N."/>
            <person name="O'Donnell K."/>
            <person name="Stajich J.E."/>
            <person name="Bonito G."/>
        </authorList>
    </citation>
    <scope>NUCLEOTIDE SEQUENCE</scope>
    <source>
        <strain evidence="5">KOD1015</strain>
    </source>
</reference>
<dbReference type="OrthoDB" id="341259at2759"/>
<feature type="compositionally biased region" description="Polar residues" evidence="2">
    <location>
        <begin position="355"/>
        <end position="365"/>
    </location>
</feature>
<evidence type="ECO:0000256" key="1">
    <source>
        <dbReference type="PROSITE-ProRule" id="PRU00023"/>
    </source>
</evidence>
<feature type="compositionally biased region" description="Low complexity" evidence="2">
    <location>
        <begin position="617"/>
        <end position="629"/>
    </location>
</feature>
<keyword evidence="1" id="KW-0040">ANK repeat</keyword>
<dbReference type="InterPro" id="IPR013783">
    <property type="entry name" value="Ig-like_fold"/>
</dbReference>
<gene>
    <name evidence="5" type="primary">SPT23_2</name>
    <name evidence="5" type="ORF">BGW38_001981</name>
</gene>
<dbReference type="SUPFAM" id="SSF48403">
    <property type="entry name" value="Ankyrin repeat"/>
    <property type="match status" value="1"/>
</dbReference>
<dbReference type="Gene3D" id="2.60.40.10">
    <property type="entry name" value="Immunoglobulins"/>
    <property type="match status" value="1"/>
</dbReference>
<feature type="compositionally biased region" description="Polar residues" evidence="2">
    <location>
        <begin position="845"/>
        <end position="854"/>
    </location>
</feature>
<feature type="region of interest" description="Disordered" evidence="2">
    <location>
        <begin position="256"/>
        <end position="373"/>
    </location>
</feature>
<dbReference type="Pfam" id="PF01833">
    <property type="entry name" value="TIG"/>
    <property type="match status" value="1"/>
</dbReference>
<dbReference type="Gene3D" id="1.25.40.20">
    <property type="entry name" value="Ankyrin repeat-containing domain"/>
    <property type="match status" value="1"/>
</dbReference>
<feature type="compositionally biased region" description="Low complexity" evidence="2">
    <location>
        <begin position="879"/>
        <end position="914"/>
    </location>
</feature>
<feature type="domain" description="SPT23/MGA2-like DNA-binding" evidence="4">
    <location>
        <begin position="64"/>
        <end position="228"/>
    </location>
</feature>
<evidence type="ECO:0000313" key="5">
    <source>
        <dbReference type="EMBL" id="KAF9585520.1"/>
    </source>
</evidence>